<evidence type="ECO:0000313" key="2">
    <source>
        <dbReference type="Proteomes" id="UP000184474"/>
    </source>
</evidence>
<sequence length="418" mass="46939">MEISFDTYFEDKSVYYFANEPLNFQSEYLNLYLQKGIEDMGNKFDIVDLLVTTSQEIAFTSFSRYFKDNERFIKIERRKEAVEKYFAHCGFGRIHLESIQPKGGYIDATSEHYAMAWKRHFGLRSKGLSGVSYFTLGFLCGAIEAIFEVEPGTFRGKQIQCLSQGDSICRFEIFRGFKRKINKSPGLGKLQHEVGEVDDVFVPNGNSVVEAINGLNLSGLDSKKGLIDQFDMTITKHFSNYMAMIEIKLLMQAKKRLGPGGIKTIKKFLEKLGESNAYFTIGKMINSDYWAEYIAGSVGKDESSELYACLDIWTAFGCGKWQLAAKTTGQFQISIKNNPETNAFLKLVGNTKSPLGFYAGGLVMGTINMLDKGAKTGGEGIDLNFVNKLIKGGHHYEYIQKNCRMVGGNIDTLIVSRT</sequence>
<name>A0A1M6SW85_REIAG</name>
<gene>
    <name evidence="1" type="ORF">SAMN04488028_105180</name>
</gene>
<keyword evidence="2" id="KW-1185">Reference proteome</keyword>
<evidence type="ECO:0000313" key="1">
    <source>
        <dbReference type="EMBL" id="SHK48981.1"/>
    </source>
</evidence>
<evidence type="ECO:0008006" key="3">
    <source>
        <dbReference type="Google" id="ProtNLM"/>
    </source>
</evidence>
<dbReference type="EMBL" id="FRAA01000005">
    <property type="protein sequence ID" value="SHK48981.1"/>
    <property type="molecule type" value="Genomic_DNA"/>
</dbReference>
<dbReference type="RefSeq" id="WP_073123324.1">
    <property type="nucleotide sequence ID" value="NZ_FRAA01000005.1"/>
</dbReference>
<organism evidence="1 2">
    <name type="scientific">Reichenbachiella agariperforans</name>
    <dbReference type="NCBI Taxonomy" id="156994"/>
    <lineage>
        <taxon>Bacteria</taxon>
        <taxon>Pseudomonadati</taxon>
        <taxon>Bacteroidota</taxon>
        <taxon>Cytophagia</taxon>
        <taxon>Cytophagales</taxon>
        <taxon>Reichenbachiellaceae</taxon>
        <taxon>Reichenbachiella</taxon>
    </lineage>
</organism>
<dbReference type="Proteomes" id="UP000184474">
    <property type="component" value="Unassembled WGS sequence"/>
</dbReference>
<dbReference type="STRING" id="156994.SAMN04488028_105180"/>
<proteinExistence type="predicted"/>
<dbReference type="InterPro" id="IPR024096">
    <property type="entry name" value="NO_sig/Golgi_transp_ligand-bd"/>
</dbReference>
<reference evidence="2" key="1">
    <citation type="submission" date="2016-11" db="EMBL/GenBank/DDBJ databases">
        <authorList>
            <person name="Varghese N."/>
            <person name="Submissions S."/>
        </authorList>
    </citation>
    <scope>NUCLEOTIDE SEQUENCE [LARGE SCALE GENOMIC DNA]</scope>
    <source>
        <strain evidence="2">DSM 26134</strain>
    </source>
</reference>
<dbReference type="AlphaFoldDB" id="A0A1M6SW85"/>
<accession>A0A1M6SW85</accession>
<dbReference type="SUPFAM" id="SSF111126">
    <property type="entry name" value="Ligand-binding domain in the NO signalling and Golgi transport"/>
    <property type="match status" value="1"/>
</dbReference>
<dbReference type="Gene3D" id="3.30.1380.20">
    <property type="entry name" value="Trafficking protein particle complex subunit 3"/>
    <property type="match status" value="1"/>
</dbReference>
<protein>
    <recommendedName>
        <fullName evidence="3">V4R domain-containing protein</fullName>
    </recommendedName>
</protein>